<dbReference type="EMBL" id="JADIKL010000001">
    <property type="protein sequence ID" value="MFK2929340.1"/>
    <property type="molecule type" value="Genomic_DNA"/>
</dbReference>
<gene>
    <name evidence="2" type="ORF">ISP14_00915</name>
</gene>
<sequence>MARHVRNKRCGIAALLLLGAAAGAATAAPVAGRGTPPLPLAVSNPLALARHAEVLSLPLAEVLRRRPQWKPGQLAVREAGAAGWLPVQLYASDGGDVPDCLLVQMDIAPHATERLEILPAPKPAPASANPLYARLVPERDDDFAWENEQVAYRIYGTALEKTGQVFPGIDVWSKRPPRHVVDAWYRRDAEGQRLNDPSMSYHIDHGDGMDSYDVGRTPGDGGTAGWLDGVPVASHNAAKVRITALGPVRLRFEVDYPAWRVGNALLRQHKVITLDAGSHLNEQVVSYRIEGASRATVAAGVAVHAGADSVHDGAARIAVWDTPQKASAGRIATALLLAPGEKARYATTHDAAWALFDVADGDSIRFASGAGWSQGDMHDFHAWQSYLYDYSLRWSNPLQVRWPHSRD</sequence>
<keyword evidence="1" id="KW-0732">Signal</keyword>
<evidence type="ECO:0000313" key="2">
    <source>
        <dbReference type="EMBL" id="MFK2929340.1"/>
    </source>
</evidence>
<keyword evidence="3" id="KW-1185">Reference proteome</keyword>
<feature type="signal peptide" evidence="1">
    <location>
        <begin position="1"/>
        <end position="27"/>
    </location>
</feature>
<name>A0ABW8KBP8_9GAMM</name>
<dbReference type="Proteomes" id="UP001620397">
    <property type="component" value="Unassembled WGS sequence"/>
</dbReference>
<dbReference type="InterPro" id="IPR032342">
    <property type="entry name" value="DUF4861"/>
</dbReference>
<evidence type="ECO:0000313" key="3">
    <source>
        <dbReference type="Proteomes" id="UP001620397"/>
    </source>
</evidence>
<protein>
    <submittedName>
        <fullName evidence="2">DUF4861 family protein</fullName>
    </submittedName>
</protein>
<reference evidence="2 3" key="1">
    <citation type="submission" date="2020-10" db="EMBL/GenBank/DDBJ databases">
        <title>Phylogeny of dyella-like bacteria.</title>
        <authorList>
            <person name="Fu J."/>
        </authorList>
    </citation>
    <scope>NUCLEOTIDE SEQUENCE [LARGE SCALE GENOMIC DNA]</scope>
    <source>
        <strain evidence="2 3">DKC-1</strain>
    </source>
</reference>
<dbReference type="RefSeq" id="WP_404535238.1">
    <property type="nucleotide sequence ID" value="NZ_JADIKL010000001.1"/>
</dbReference>
<dbReference type="Pfam" id="PF16153">
    <property type="entry name" value="DUF4861"/>
    <property type="match status" value="1"/>
</dbReference>
<feature type="chain" id="PRO_5046284075" evidence="1">
    <location>
        <begin position="28"/>
        <end position="407"/>
    </location>
</feature>
<accession>A0ABW8KBP8</accession>
<comment type="caution">
    <text evidence="2">The sequence shown here is derived from an EMBL/GenBank/DDBJ whole genome shotgun (WGS) entry which is preliminary data.</text>
</comment>
<evidence type="ECO:0000256" key="1">
    <source>
        <dbReference type="SAM" id="SignalP"/>
    </source>
</evidence>
<organism evidence="2 3">
    <name type="scientific">Dyella agri</name>
    <dbReference type="NCBI Taxonomy" id="1926869"/>
    <lineage>
        <taxon>Bacteria</taxon>
        <taxon>Pseudomonadati</taxon>
        <taxon>Pseudomonadota</taxon>
        <taxon>Gammaproteobacteria</taxon>
        <taxon>Lysobacterales</taxon>
        <taxon>Rhodanobacteraceae</taxon>
        <taxon>Dyella</taxon>
    </lineage>
</organism>
<proteinExistence type="predicted"/>